<evidence type="ECO:0000313" key="4">
    <source>
        <dbReference type="Proteomes" id="UP000596117"/>
    </source>
</evidence>
<reference evidence="1 3" key="1">
    <citation type="submission" date="2019-01" db="EMBL/GenBank/DDBJ databases">
        <title>Brevundimonas diminuta Genome sequencing and assembly.</title>
        <authorList>
            <person name="Chen H."/>
        </authorList>
    </citation>
    <scope>NUCLEOTIDE SEQUENCE [LARGE SCALE GENOMIC DNA]</scope>
    <source>
        <strain evidence="1">ATCC</strain>
        <strain evidence="3">ATCC(B) 19146</strain>
    </source>
</reference>
<keyword evidence="4" id="KW-1185">Reference proteome</keyword>
<dbReference type="AlphaFoldDB" id="A0A3D4DDP5"/>
<dbReference type="EMBL" id="CP066026">
    <property type="protein sequence ID" value="QQB87494.1"/>
    <property type="molecule type" value="Genomic_DNA"/>
</dbReference>
<dbReference type="Proteomes" id="UP000287388">
    <property type="component" value="Chromosome"/>
</dbReference>
<evidence type="ECO:0000313" key="2">
    <source>
        <dbReference type="EMBL" id="QQB87494.1"/>
    </source>
</evidence>
<reference evidence="2 4" key="2">
    <citation type="submission" date="2020-12" db="EMBL/GenBank/DDBJ databases">
        <title>FDA dAtabase for Regulatory Grade micrObial Sequences (FDA-ARGOS): Supporting development and validation of Infectious Disease Dx tests.</title>
        <authorList>
            <person name="Kerrigan L."/>
            <person name="Long C."/>
            <person name="Tallon L."/>
            <person name="Sadzewicz L."/>
            <person name="Zhao X."/>
            <person name="Boylan J."/>
            <person name="Ott S."/>
            <person name="Bowen H."/>
            <person name="Vavikolanu K."/>
            <person name="Mehta A."/>
            <person name="Aluvathingal J."/>
            <person name="Nadendla S."/>
            <person name="Yan Y."/>
            <person name="Sichtig H."/>
        </authorList>
    </citation>
    <scope>NUCLEOTIDE SEQUENCE [LARGE SCALE GENOMIC DNA]</scope>
    <source>
        <strain evidence="2 4">FDAARGOS_1026</strain>
    </source>
</reference>
<accession>A0A3D4DDP5</accession>
<evidence type="ECO:0000313" key="1">
    <source>
        <dbReference type="EMBL" id="QAT15121.1"/>
    </source>
</evidence>
<sequence length="422" mass="47787">MSDPLRDLIERERELSRLMNPLTEVGANLGAYERSIVRAAAELDVMSLMRDRADIEARAAGFLSPDQHRNLALDLFQRMPTGSELLMQEMQRADALAREAAGLHGRSISELAVEAASLHQRWEEAFRLPSAMETARLYQEQVDALQAQSTLFHDRPGQIMAAMTSMTRPWLNDAMLDQSVLGMMEMQTIGAVLRHSDPFGADIGDLLRPALGDWRDAVMPTVDILTDPVARTALYYENGFSPDLTAFPRGAFVEGMHHAGLDLDSSEDLDDDEADADETLEASFVRNRSAFDQLQRFEVALRRFIDERMTEAFGPDWCITQTPEGTSDNWRQKQATDAKATGAIKPLIEFADFTDYRAIIEKKQNWKTVFAPVFNRSTDIQESFQRLYPVRIATMHARMITQDDEMLLTVETRRILRAIRRA</sequence>
<name>A0A3D4DDP5_BREDI</name>
<evidence type="ECO:0000313" key="3">
    <source>
        <dbReference type="Proteomes" id="UP000287388"/>
    </source>
</evidence>
<dbReference type="EMBL" id="CP035093">
    <property type="protein sequence ID" value="QAT15121.1"/>
    <property type="molecule type" value="Genomic_DNA"/>
</dbReference>
<proteinExistence type="predicted"/>
<dbReference type="RefSeq" id="WP_046652904.1">
    <property type="nucleotide sequence ID" value="NZ_BJNC01000009.1"/>
</dbReference>
<protein>
    <recommendedName>
        <fullName evidence="5">Swt1-like HEPN domain-containing protein</fullName>
    </recommendedName>
</protein>
<evidence type="ECO:0008006" key="5">
    <source>
        <dbReference type="Google" id="ProtNLM"/>
    </source>
</evidence>
<dbReference type="Proteomes" id="UP000596117">
    <property type="component" value="Chromosome"/>
</dbReference>
<gene>
    <name evidence="1" type="ORF">EQG53_12580</name>
    <name evidence="2" type="ORF">I6H83_09870</name>
</gene>
<organism evidence="1 3">
    <name type="scientific">Brevundimonas diminuta</name>
    <name type="common">Pseudomonas diminuta</name>
    <dbReference type="NCBI Taxonomy" id="293"/>
    <lineage>
        <taxon>Bacteria</taxon>
        <taxon>Pseudomonadati</taxon>
        <taxon>Pseudomonadota</taxon>
        <taxon>Alphaproteobacteria</taxon>
        <taxon>Caulobacterales</taxon>
        <taxon>Caulobacteraceae</taxon>
        <taxon>Brevundimonas</taxon>
    </lineage>
</organism>
<dbReference type="KEGG" id="bdm:EQG53_12580"/>